<name>A0A0E9XQZ7_ANGAN</name>
<dbReference type="AlphaFoldDB" id="A0A0E9XQZ7"/>
<reference evidence="1" key="1">
    <citation type="submission" date="2014-11" db="EMBL/GenBank/DDBJ databases">
        <authorList>
            <person name="Amaro Gonzalez C."/>
        </authorList>
    </citation>
    <scope>NUCLEOTIDE SEQUENCE</scope>
</reference>
<protein>
    <submittedName>
        <fullName evidence="1">Uncharacterized protein</fullName>
    </submittedName>
</protein>
<reference evidence="1" key="2">
    <citation type="journal article" date="2015" name="Fish Shellfish Immunol.">
        <title>Early steps in the European eel (Anguilla anguilla)-Vibrio vulnificus interaction in the gills: Role of the RtxA13 toxin.</title>
        <authorList>
            <person name="Callol A."/>
            <person name="Pajuelo D."/>
            <person name="Ebbesson L."/>
            <person name="Teles M."/>
            <person name="MacKenzie S."/>
            <person name="Amaro C."/>
        </authorList>
    </citation>
    <scope>NUCLEOTIDE SEQUENCE</scope>
</reference>
<evidence type="ECO:0000313" key="1">
    <source>
        <dbReference type="EMBL" id="JAI04251.1"/>
    </source>
</evidence>
<accession>A0A0E9XQZ7</accession>
<proteinExistence type="predicted"/>
<organism evidence="1">
    <name type="scientific">Anguilla anguilla</name>
    <name type="common">European freshwater eel</name>
    <name type="synonym">Muraena anguilla</name>
    <dbReference type="NCBI Taxonomy" id="7936"/>
    <lineage>
        <taxon>Eukaryota</taxon>
        <taxon>Metazoa</taxon>
        <taxon>Chordata</taxon>
        <taxon>Craniata</taxon>
        <taxon>Vertebrata</taxon>
        <taxon>Euteleostomi</taxon>
        <taxon>Actinopterygii</taxon>
        <taxon>Neopterygii</taxon>
        <taxon>Teleostei</taxon>
        <taxon>Anguilliformes</taxon>
        <taxon>Anguillidae</taxon>
        <taxon>Anguilla</taxon>
    </lineage>
</organism>
<dbReference type="EMBL" id="GBXM01004327">
    <property type="protein sequence ID" value="JAI04251.1"/>
    <property type="molecule type" value="Transcribed_RNA"/>
</dbReference>
<sequence length="32" mass="3530">MTLWPIPPKALLPMSKIIPFCSQGTNTQTAPF</sequence>